<dbReference type="OrthoDB" id="9768177at2"/>
<evidence type="ECO:0000256" key="8">
    <source>
        <dbReference type="PROSITE-ProRule" id="PRU01360"/>
    </source>
</evidence>
<comment type="subcellular location">
    <subcellularLocation>
        <location evidence="1 8">Cell outer membrane</location>
        <topology evidence="1 8">Multi-pass membrane protein</topology>
    </subcellularLocation>
</comment>
<evidence type="ECO:0000256" key="10">
    <source>
        <dbReference type="SAM" id="SignalP"/>
    </source>
</evidence>
<keyword evidence="2 8" id="KW-0813">Transport</keyword>
<dbReference type="InterPro" id="IPR037066">
    <property type="entry name" value="Plug_dom_sf"/>
</dbReference>
<dbReference type="EMBL" id="PDUD01000040">
    <property type="protein sequence ID" value="PHN02394.1"/>
    <property type="molecule type" value="Genomic_DNA"/>
</dbReference>
<accession>A0A2D0N1K5</accession>
<evidence type="ECO:0000313" key="13">
    <source>
        <dbReference type="EMBL" id="PHN02394.1"/>
    </source>
</evidence>
<dbReference type="Pfam" id="PF13715">
    <property type="entry name" value="CarbopepD_reg_2"/>
    <property type="match status" value="1"/>
</dbReference>
<dbReference type="SUPFAM" id="SSF56935">
    <property type="entry name" value="Porins"/>
    <property type="match status" value="1"/>
</dbReference>
<keyword evidence="3 8" id="KW-1134">Transmembrane beta strand</keyword>
<dbReference type="Proteomes" id="UP000223913">
    <property type="component" value="Unassembled WGS sequence"/>
</dbReference>
<dbReference type="InterPro" id="IPR039426">
    <property type="entry name" value="TonB-dep_rcpt-like"/>
</dbReference>
<dbReference type="Pfam" id="PF07715">
    <property type="entry name" value="Plug"/>
    <property type="match status" value="1"/>
</dbReference>
<evidence type="ECO:0000256" key="5">
    <source>
        <dbReference type="ARBA" id="ARBA00023077"/>
    </source>
</evidence>
<organism evidence="13 14">
    <name type="scientific">Flavilitoribacter nigricans (strain ATCC 23147 / DSM 23189 / NBRC 102662 / NCIMB 1420 / SS-2)</name>
    <name type="common">Lewinella nigricans</name>
    <dbReference type="NCBI Taxonomy" id="1122177"/>
    <lineage>
        <taxon>Bacteria</taxon>
        <taxon>Pseudomonadati</taxon>
        <taxon>Bacteroidota</taxon>
        <taxon>Saprospiria</taxon>
        <taxon>Saprospirales</taxon>
        <taxon>Lewinellaceae</taxon>
        <taxon>Flavilitoribacter</taxon>
    </lineage>
</organism>
<keyword evidence="6 8" id="KW-0472">Membrane</keyword>
<comment type="similarity">
    <text evidence="8 9">Belongs to the TonB-dependent receptor family.</text>
</comment>
<dbReference type="InterPro" id="IPR023997">
    <property type="entry name" value="TonB-dep_OMP_SusC/RagA_CS"/>
</dbReference>
<evidence type="ECO:0000256" key="6">
    <source>
        <dbReference type="ARBA" id="ARBA00023136"/>
    </source>
</evidence>
<evidence type="ECO:0000259" key="11">
    <source>
        <dbReference type="Pfam" id="PF00593"/>
    </source>
</evidence>
<evidence type="ECO:0000256" key="9">
    <source>
        <dbReference type="RuleBase" id="RU003357"/>
    </source>
</evidence>
<dbReference type="Pfam" id="PF00593">
    <property type="entry name" value="TonB_dep_Rec_b-barrel"/>
    <property type="match status" value="1"/>
</dbReference>
<comment type="caution">
    <text evidence="13">The sequence shown here is derived from an EMBL/GenBank/DDBJ whole genome shotgun (WGS) entry which is preliminary data.</text>
</comment>
<dbReference type="NCBIfam" id="TIGR04057">
    <property type="entry name" value="SusC_RagA_signa"/>
    <property type="match status" value="1"/>
</dbReference>
<protein>
    <submittedName>
        <fullName evidence="13">SusC/RagA family TonB-linked outer membrane protein</fullName>
    </submittedName>
</protein>
<sequence>MMNPFKPIFRCLLLLVLVAGLQQHTMAQINVTGQIRDSEDSSPVVGATVLVKGTGTGTITDVDGNFSIEVPSPDDVLVFSYVGYESQEIPVDNQRVINVSLAVSASQLDEIVVVGYGTVRKSDLTGSVGSVNGDELNSVSQTSVDQTLQGRVAGVRITQTNAEPGGGFSVRIRGTNSITAGNEPLYVVDGLPGTNPLNSLNPSDIESVEVLKDASATAIYGARGSNGVIIITTKQGKKEAPLTVNYNVSVGLQEPSRMLDMMNAQEYMSFYNDVYADRGQAAPFSAEDIRRIGNGTNWQDEVLRSAGVQDHRISFSGGSKETQYYLSLGYFNQAGIILNSGFQRFSGRINLVHAISEKFKVGINFNNSIEHKTSARITNGVNVEAGVVGAALQMPPTDPVYDDNGNFGISLQDLSNPVGQAETIDEFDNISRMFGNAYIDYKFFDALSAKLNFGFSRRNIEGDYFFDTQTLIGQLQEGQANKTFNGNTDYLIEFTSQYDPELGDDHRLSLLGGFGYQQFVSTGFSATSRNFSSTAFGSNNLGAGEAAQNLVTSSKQENTIVSGFARLNYNMYDKYLLTGTFRADGSSRFGENNKFAYFPSGALAWRISNESFFPEGNFIDDLKLRASIGISGNQEIGNGQSQILLGRGPVAVLDGMEFESIAPIQLANPDLKWETTQSFNVGVDMTVLDGRISGSVEYFINKTRDLLLALPVPTTTGFGTSLQNVGDTENRGFEFNVTSRNLIGAFSWTTSLNFATLQNEVISLGELPRILQGGVRFLNDFTLLEPGVPMNSYFGYEYVGVFQSESDIENSPTQANSYVGGRKFRDVNGDGAITPDDRTVLGNPFPNLTLGLNNVFKFNNFQLEFFFEGRFGYELANVTTIDSENPIDDLRNRQRYVLDRWTPTNNSSNVPSFIQPSRSFDFNSRVVEDASFLRLRNFRLAYSFPGMGGRSISGLTIYLAGQNLITITDYRGYNPDINVFGSSNTVIDYTAYPLARTYSFGIDVKF</sequence>
<feature type="chain" id="PRO_5011999761" evidence="10">
    <location>
        <begin position="28"/>
        <end position="1006"/>
    </location>
</feature>
<dbReference type="FunFam" id="2.60.40.1120:FF:000003">
    <property type="entry name" value="Outer membrane protein Omp121"/>
    <property type="match status" value="1"/>
</dbReference>
<dbReference type="InterPro" id="IPR000531">
    <property type="entry name" value="Beta-barrel_TonB"/>
</dbReference>
<feature type="domain" description="TonB-dependent receptor-like beta-barrel" evidence="11">
    <location>
        <begin position="401"/>
        <end position="964"/>
    </location>
</feature>
<dbReference type="InterPro" id="IPR008969">
    <property type="entry name" value="CarboxyPept-like_regulatory"/>
</dbReference>
<dbReference type="RefSeq" id="WP_099154141.1">
    <property type="nucleotide sequence ID" value="NZ_PDUD01000040.1"/>
</dbReference>
<dbReference type="Gene3D" id="2.170.130.10">
    <property type="entry name" value="TonB-dependent receptor, plug domain"/>
    <property type="match status" value="1"/>
</dbReference>
<dbReference type="InterPro" id="IPR036942">
    <property type="entry name" value="Beta-barrel_TonB_sf"/>
</dbReference>
<gene>
    <name evidence="13" type="ORF">CRP01_31935</name>
</gene>
<feature type="signal peptide" evidence="10">
    <location>
        <begin position="1"/>
        <end position="27"/>
    </location>
</feature>
<dbReference type="InterPro" id="IPR012910">
    <property type="entry name" value="Plug_dom"/>
</dbReference>
<name>A0A2D0N1K5_FLAN2</name>
<evidence type="ECO:0000313" key="14">
    <source>
        <dbReference type="Proteomes" id="UP000223913"/>
    </source>
</evidence>
<keyword evidence="4 8" id="KW-0812">Transmembrane</keyword>
<dbReference type="InterPro" id="IPR023996">
    <property type="entry name" value="TonB-dep_OMP_SusC/RagA"/>
</dbReference>
<feature type="domain" description="TonB-dependent receptor plug" evidence="12">
    <location>
        <begin position="121"/>
        <end position="228"/>
    </location>
</feature>
<proteinExistence type="inferred from homology"/>
<evidence type="ECO:0000256" key="1">
    <source>
        <dbReference type="ARBA" id="ARBA00004571"/>
    </source>
</evidence>
<dbReference type="SUPFAM" id="SSF49464">
    <property type="entry name" value="Carboxypeptidase regulatory domain-like"/>
    <property type="match status" value="1"/>
</dbReference>
<evidence type="ECO:0000256" key="7">
    <source>
        <dbReference type="ARBA" id="ARBA00023237"/>
    </source>
</evidence>
<keyword evidence="7 8" id="KW-0998">Cell outer membrane</keyword>
<evidence type="ECO:0000256" key="4">
    <source>
        <dbReference type="ARBA" id="ARBA00022692"/>
    </source>
</evidence>
<dbReference type="AlphaFoldDB" id="A0A2D0N1K5"/>
<keyword evidence="14" id="KW-1185">Reference proteome</keyword>
<reference evidence="13 14" key="1">
    <citation type="submission" date="2017-10" db="EMBL/GenBank/DDBJ databases">
        <title>The draft genome sequence of Lewinella nigricans NBRC 102662.</title>
        <authorList>
            <person name="Wang K."/>
        </authorList>
    </citation>
    <scope>NUCLEOTIDE SEQUENCE [LARGE SCALE GENOMIC DNA]</scope>
    <source>
        <strain evidence="13 14">NBRC 102662</strain>
    </source>
</reference>
<evidence type="ECO:0000256" key="2">
    <source>
        <dbReference type="ARBA" id="ARBA00022448"/>
    </source>
</evidence>
<evidence type="ECO:0000256" key="3">
    <source>
        <dbReference type="ARBA" id="ARBA00022452"/>
    </source>
</evidence>
<dbReference type="PROSITE" id="PS52016">
    <property type="entry name" value="TONB_DEPENDENT_REC_3"/>
    <property type="match status" value="1"/>
</dbReference>
<dbReference type="NCBIfam" id="TIGR04056">
    <property type="entry name" value="OMP_RagA_SusC"/>
    <property type="match status" value="1"/>
</dbReference>
<evidence type="ECO:0000259" key="12">
    <source>
        <dbReference type="Pfam" id="PF07715"/>
    </source>
</evidence>
<keyword evidence="10" id="KW-0732">Signal</keyword>
<keyword evidence="5 9" id="KW-0798">TonB box</keyword>
<dbReference type="GO" id="GO:0009279">
    <property type="term" value="C:cell outer membrane"/>
    <property type="evidence" value="ECO:0007669"/>
    <property type="project" value="UniProtKB-SubCell"/>
</dbReference>
<dbReference type="Gene3D" id="2.60.40.1120">
    <property type="entry name" value="Carboxypeptidase-like, regulatory domain"/>
    <property type="match status" value="1"/>
</dbReference>
<dbReference type="Gene3D" id="2.40.170.20">
    <property type="entry name" value="TonB-dependent receptor, beta-barrel domain"/>
    <property type="match status" value="1"/>
</dbReference>
<dbReference type="FunFam" id="2.170.130.10:FF:000008">
    <property type="entry name" value="SusC/RagA family TonB-linked outer membrane protein"/>
    <property type="match status" value="1"/>
</dbReference>